<dbReference type="EMBL" id="PCVI01000010">
    <property type="protein sequence ID" value="PIQ70430.1"/>
    <property type="molecule type" value="Genomic_DNA"/>
</dbReference>
<evidence type="ECO:0000313" key="2">
    <source>
        <dbReference type="EMBL" id="PIQ70430.1"/>
    </source>
</evidence>
<reference evidence="2 3" key="1">
    <citation type="submission" date="2017-09" db="EMBL/GenBank/DDBJ databases">
        <title>Depth-based differentiation of microbial function through sediment-hosted aquifers and enrichment of novel symbionts in the deep terrestrial subsurface.</title>
        <authorList>
            <person name="Probst A.J."/>
            <person name="Ladd B."/>
            <person name="Jarett J.K."/>
            <person name="Geller-Mcgrath D.E."/>
            <person name="Sieber C.M."/>
            <person name="Emerson J.B."/>
            <person name="Anantharaman K."/>
            <person name="Thomas B.C."/>
            <person name="Malmstrom R."/>
            <person name="Stieglmeier M."/>
            <person name="Klingl A."/>
            <person name="Woyke T."/>
            <person name="Ryan C.M."/>
            <person name="Banfield J.F."/>
        </authorList>
    </citation>
    <scope>NUCLEOTIDE SEQUENCE [LARGE SCALE GENOMIC DNA]</scope>
    <source>
        <strain evidence="2">CG11_big_fil_rev_8_21_14_0_20_40_12</strain>
    </source>
</reference>
<name>A0A2H0KGP8_9BACT</name>
<dbReference type="GO" id="GO:0006487">
    <property type="term" value="P:protein N-linked glycosylation"/>
    <property type="evidence" value="ECO:0007669"/>
    <property type="project" value="TreeGrafter"/>
</dbReference>
<organism evidence="2 3">
    <name type="scientific">Candidatus Shapirobacteria bacterium CG11_big_fil_rev_8_21_14_0_20_40_12</name>
    <dbReference type="NCBI Taxonomy" id="1974889"/>
    <lineage>
        <taxon>Bacteria</taxon>
        <taxon>Candidatus Shapironibacteriota</taxon>
    </lineage>
</organism>
<sequence length="279" mass="32109">MKTLTVIIPLYNEEKRLNDTFSCLKKFKGVRDIGVEKFVFVNDGSKDNTLKLLRNFKRSFSKKLANKAEIEIVAYPVNHGRGYAVMQGAKRVKSDYGMFLDGDMSIPLGNLENFSKFMNQNYDLLVGSKKINGTVTLVKRNFIREFIGEVHSRILSFVLGIKLADFTGGFKVFSKSVCEDIFPRLTQERWGLDPEIIYVTNRLNYSIKELPIVWSHISKSSKVNLIRDILRAFKEMATIKLNDWKNIYNINPQPAMLNKAFSLLVKFSLLLFIWPKKSS</sequence>
<dbReference type="InterPro" id="IPR001173">
    <property type="entry name" value="Glyco_trans_2-like"/>
</dbReference>
<protein>
    <recommendedName>
        <fullName evidence="1">Glycosyltransferase 2-like domain-containing protein</fullName>
    </recommendedName>
</protein>
<gene>
    <name evidence="2" type="ORF">COV89_00575</name>
</gene>
<dbReference type="PANTHER" id="PTHR10859:SF91">
    <property type="entry name" value="DOLICHYL-PHOSPHATE BETA-GLUCOSYLTRANSFERASE"/>
    <property type="match status" value="1"/>
</dbReference>
<dbReference type="PANTHER" id="PTHR10859">
    <property type="entry name" value="GLYCOSYL TRANSFERASE"/>
    <property type="match status" value="1"/>
</dbReference>
<evidence type="ECO:0000313" key="3">
    <source>
        <dbReference type="Proteomes" id="UP000231371"/>
    </source>
</evidence>
<dbReference type="Pfam" id="PF00535">
    <property type="entry name" value="Glycos_transf_2"/>
    <property type="match status" value="1"/>
</dbReference>
<dbReference type="Gene3D" id="3.90.550.10">
    <property type="entry name" value="Spore Coat Polysaccharide Biosynthesis Protein SpsA, Chain A"/>
    <property type="match status" value="1"/>
</dbReference>
<dbReference type="AlphaFoldDB" id="A0A2H0KGP8"/>
<evidence type="ECO:0000259" key="1">
    <source>
        <dbReference type="Pfam" id="PF00535"/>
    </source>
</evidence>
<feature type="domain" description="Glycosyltransferase 2-like" evidence="1">
    <location>
        <begin position="5"/>
        <end position="182"/>
    </location>
</feature>
<comment type="caution">
    <text evidence="2">The sequence shown here is derived from an EMBL/GenBank/DDBJ whole genome shotgun (WGS) entry which is preliminary data.</text>
</comment>
<dbReference type="InterPro" id="IPR029044">
    <property type="entry name" value="Nucleotide-diphossugar_trans"/>
</dbReference>
<dbReference type="SUPFAM" id="SSF53448">
    <property type="entry name" value="Nucleotide-diphospho-sugar transferases"/>
    <property type="match status" value="1"/>
</dbReference>
<proteinExistence type="predicted"/>
<accession>A0A2H0KGP8</accession>
<dbReference type="Proteomes" id="UP000231371">
    <property type="component" value="Unassembled WGS sequence"/>
</dbReference>